<reference evidence="2" key="1">
    <citation type="journal article" date="2017" name="Nature">
        <title>The sunflower genome provides insights into oil metabolism, flowering and Asterid evolution.</title>
        <authorList>
            <person name="Badouin H."/>
            <person name="Gouzy J."/>
            <person name="Grassa C.J."/>
            <person name="Murat F."/>
            <person name="Staton S.E."/>
            <person name="Cottret L."/>
            <person name="Lelandais-Briere C."/>
            <person name="Owens G.L."/>
            <person name="Carrere S."/>
            <person name="Mayjonade B."/>
            <person name="Legrand L."/>
            <person name="Gill N."/>
            <person name="Kane N.C."/>
            <person name="Bowers J.E."/>
            <person name="Hubner S."/>
            <person name="Bellec A."/>
            <person name="Berard A."/>
            <person name="Berges H."/>
            <person name="Blanchet N."/>
            <person name="Boniface M.C."/>
            <person name="Brunel D."/>
            <person name="Catrice O."/>
            <person name="Chaidir N."/>
            <person name="Claudel C."/>
            <person name="Donnadieu C."/>
            <person name="Faraut T."/>
            <person name="Fievet G."/>
            <person name="Helmstetter N."/>
            <person name="King M."/>
            <person name="Knapp S.J."/>
            <person name="Lai Z."/>
            <person name="Le Paslier M.C."/>
            <person name="Lippi Y."/>
            <person name="Lorenzon L."/>
            <person name="Mandel J.R."/>
            <person name="Marage G."/>
            <person name="Marchand G."/>
            <person name="Marquand E."/>
            <person name="Bret-Mestries E."/>
            <person name="Morien E."/>
            <person name="Nambeesan S."/>
            <person name="Nguyen T."/>
            <person name="Pegot-Espagnet P."/>
            <person name="Pouilly N."/>
            <person name="Raftis F."/>
            <person name="Sallet E."/>
            <person name="Schiex T."/>
            <person name="Thomas J."/>
            <person name="Vandecasteele C."/>
            <person name="Vares D."/>
            <person name="Vear F."/>
            <person name="Vautrin S."/>
            <person name="Crespi M."/>
            <person name="Mangin B."/>
            <person name="Burke J.M."/>
            <person name="Salse J."/>
            <person name="Munos S."/>
            <person name="Vincourt P."/>
            <person name="Rieseberg L.H."/>
            <person name="Langlade N.B."/>
        </authorList>
    </citation>
    <scope>NUCLEOTIDE SEQUENCE</scope>
    <source>
        <tissue evidence="2">Leaves</tissue>
    </source>
</reference>
<dbReference type="EMBL" id="MNCJ02000326">
    <property type="protein sequence ID" value="KAF5783067.1"/>
    <property type="molecule type" value="Genomic_DNA"/>
</dbReference>
<feature type="region of interest" description="Disordered" evidence="1">
    <location>
        <begin position="65"/>
        <end position="176"/>
    </location>
</feature>
<reference evidence="2" key="2">
    <citation type="submission" date="2020-06" db="EMBL/GenBank/DDBJ databases">
        <title>Helianthus annuus Genome sequencing and assembly Release 2.</title>
        <authorList>
            <person name="Gouzy J."/>
            <person name="Langlade N."/>
            <person name="Munos S."/>
        </authorList>
    </citation>
    <scope>NUCLEOTIDE SEQUENCE</scope>
    <source>
        <tissue evidence="2">Leaves</tissue>
    </source>
</reference>
<comment type="caution">
    <text evidence="2">The sequence shown here is derived from an EMBL/GenBank/DDBJ whole genome shotgun (WGS) entry which is preliminary data.</text>
</comment>
<evidence type="ECO:0000313" key="2">
    <source>
        <dbReference type="EMBL" id="KAF5783067.1"/>
    </source>
</evidence>
<feature type="compositionally biased region" description="Polar residues" evidence="1">
    <location>
        <begin position="116"/>
        <end position="125"/>
    </location>
</feature>
<keyword evidence="3" id="KW-1185">Reference proteome</keyword>
<dbReference type="Proteomes" id="UP000215914">
    <property type="component" value="Unassembled WGS sequence"/>
</dbReference>
<proteinExistence type="predicted"/>
<dbReference type="AlphaFoldDB" id="A0A9K3N108"/>
<gene>
    <name evidence="2" type="ORF">HanXRQr2_Chr11g0503611</name>
</gene>
<name>A0A9K3N108_HELAN</name>
<evidence type="ECO:0000256" key="1">
    <source>
        <dbReference type="SAM" id="MobiDB-lite"/>
    </source>
</evidence>
<feature type="region of interest" description="Disordered" evidence="1">
    <location>
        <begin position="25"/>
        <end position="44"/>
    </location>
</feature>
<sequence length="200" mass="21517">MKKRKVLDDKKKELDDRAVTALAAKRAKLQKENPPAPSESEIDMGVFSAKPGNLLEEIYAASDSRGVKAGKGPRRIDISKITPPASPPSRTFNLWSGDAGGAGGRGKGVEPEAESSETTPHQTNYTRRPPGSGGGGVTSGVPQSHEFENIQAGSWDTHNPACDDLPHAPRWSLTQGSRMNDHANCQEFFNLSLPSAERLF</sequence>
<accession>A0A9K3N108</accession>
<dbReference type="Gramene" id="mRNA:HanXRQr2_Chr11g0503611">
    <property type="protein sequence ID" value="mRNA:HanXRQr2_Chr11g0503611"/>
    <property type="gene ID" value="HanXRQr2_Chr11g0503611"/>
</dbReference>
<evidence type="ECO:0000313" key="3">
    <source>
        <dbReference type="Proteomes" id="UP000215914"/>
    </source>
</evidence>
<organism evidence="2 3">
    <name type="scientific">Helianthus annuus</name>
    <name type="common">Common sunflower</name>
    <dbReference type="NCBI Taxonomy" id="4232"/>
    <lineage>
        <taxon>Eukaryota</taxon>
        <taxon>Viridiplantae</taxon>
        <taxon>Streptophyta</taxon>
        <taxon>Embryophyta</taxon>
        <taxon>Tracheophyta</taxon>
        <taxon>Spermatophyta</taxon>
        <taxon>Magnoliopsida</taxon>
        <taxon>eudicotyledons</taxon>
        <taxon>Gunneridae</taxon>
        <taxon>Pentapetalae</taxon>
        <taxon>asterids</taxon>
        <taxon>campanulids</taxon>
        <taxon>Asterales</taxon>
        <taxon>Asteraceae</taxon>
        <taxon>Asteroideae</taxon>
        <taxon>Heliantheae alliance</taxon>
        <taxon>Heliantheae</taxon>
        <taxon>Helianthus</taxon>
    </lineage>
</organism>
<protein>
    <submittedName>
        <fullName evidence="2">Uncharacterized protein</fullName>
    </submittedName>
</protein>